<dbReference type="PANTHER" id="PTHR46796">
    <property type="entry name" value="HTH-TYPE TRANSCRIPTIONAL ACTIVATOR RHAS-RELATED"/>
    <property type="match status" value="1"/>
</dbReference>
<dbReference type="InterPro" id="IPR018060">
    <property type="entry name" value="HTH_AraC"/>
</dbReference>
<feature type="domain" description="HTH araC/xylS-type" evidence="4">
    <location>
        <begin position="234"/>
        <end position="335"/>
    </location>
</feature>
<dbReference type="SUPFAM" id="SSF46689">
    <property type="entry name" value="Homeodomain-like"/>
    <property type="match status" value="1"/>
</dbReference>
<accession>A0A7Z0EF42</accession>
<dbReference type="GO" id="GO:0003700">
    <property type="term" value="F:DNA-binding transcription factor activity"/>
    <property type="evidence" value="ECO:0007669"/>
    <property type="project" value="InterPro"/>
</dbReference>
<evidence type="ECO:0000256" key="1">
    <source>
        <dbReference type="ARBA" id="ARBA00023015"/>
    </source>
</evidence>
<keyword evidence="3" id="KW-0804">Transcription</keyword>
<evidence type="ECO:0000313" key="5">
    <source>
        <dbReference type="EMBL" id="NYJ20353.1"/>
    </source>
</evidence>
<comment type="caution">
    <text evidence="5">The sequence shown here is derived from an EMBL/GenBank/DDBJ whole genome shotgun (WGS) entry which is preliminary data.</text>
</comment>
<keyword evidence="1" id="KW-0805">Transcription regulation</keyword>
<name>A0A7Z0EF42_9MICO</name>
<reference evidence="5 6" key="1">
    <citation type="submission" date="2020-07" db="EMBL/GenBank/DDBJ databases">
        <title>Sequencing the genomes of 1000 actinobacteria strains.</title>
        <authorList>
            <person name="Klenk H.-P."/>
        </authorList>
    </citation>
    <scope>NUCLEOTIDE SEQUENCE [LARGE SCALE GENOMIC DNA]</scope>
    <source>
        <strain evidence="5 6">LI1</strain>
    </source>
</reference>
<protein>
    <submittedName>
        <fullName evidence="5">AraC-like DNA-binding protein</fullName>
    </submittedName>
</protein>
<dbReference type="InterPro" id="IPR050204">
    <property type="entry name" value="AraC_XylS_family_regulators"/>
</dbReference>
<gene>
    <name evidence="5" type="ORF">HNR05_002144</name>
</gene>
<dbReference type="GO" id="GO:0043565">
    <property type="term" value="F:sequence-specific DNA binding"/>
    <property type="evidence" value="ECO:0007669"/>
    <property type="project" value="InterPro"/>
</dbReference>
<evidence type="ECO:0000259" key="4">
    <source>
        <dbReference type="PROSITE" id="PS01124"/>
    </source>
</evidence>
<dbReference type="InterPro" id="IPR009057">
    <property type="entry name" value="Homeodomain-like_sf"/>
</dbReference>
<organism evidence="5 6">
    <name type="scientific">Glaciibacter psychrotolerans</name>
    <dbReference type="NCBI Taxonomy" id="670054"/>
    <lineage>
        <taxon>Bacteria</taxon>
        <taxon>Bacillati</taxon>
        <taxon>Actinomycetota</taxon>
        <taxon>Actinomycetes</taxon>
        <taxon>Micrococcales</taxon>
        <taxon>Microbacteriaceae</taxon>
        <taxon>Glaciibacter</taxon>
    </lineage>
</organism>
<dbReference type="Pfam" id="PF12833">
    <property type="entry name" value="HTH_18"/>
    <property type="match status" value="1"/>
</dbReference>
<dbReference type="PRINTS" id="PR00032">
    <property type="entry name" value="HTHARAC"/>
</dbReference>
<dbReference type="PROSITE" id="PS01124">
    <property type="entry name" value="HTH_ARAC_FAMILY_2"/>
    <property type="match status" value="1"/>
</dbReference>
<dbReference type="EMBL" id="JACCFM010000001">
    <property type="protein sequence ID" value="NYJ20353.1"/>
    <property type="molecule type" value="Genomic_DNA"/>
</dbReference>
<evidence type="ECO:0000313" key="6">
    <source>
        <dbReference type="Proteomes" id="UP000537260"/>
    </source>
</evidence>
<dbReference type="SMART" id="SM00342">
    <property type="entry name" value="HTH_ARAC"/>
    <property type="match status" value="1"/>
</dbReference>
<dbReference type="InterPro" id="IPR035418">
    <property type="entry name" value="AraC-bd_2"/>
</dbReference>
<dbReference type="PANTHER" id="PTHR46796:SF6">
    <property type="entry name" value="ARAC SUBFAMILY"/>
    <property type="match status" value="1"/>
</dbReference>
<dbReference type="Gene3D" id="1.10.10.60">
    <property type="entry name" value="Homeodomain-like"/>
    <property type="match status" value="1"/>
</dbReference>
<keyword evidence="2 5" id="KW-0238">DNA-binding</keyword>
<sequence>MSIAPDVPQAVSRRAASPRMAAAAVPANHVTTAIARNFSEFRTAVSESFVPLHVTSEHPEPFFGKIRSAFVDEIHVSEVSASDHMVERTPELIARSTRHYFKLSLLLSGSGLLIQDNREAVLQPGDLAVYDTDRPYTLVFDERFKTMVVMFPKHLINLPSDVVGQLTAVRMSGREGVGSMIVPFLAQLVGNLDQLTGSTGVRLAHSALDLVTTLFANELDLEKGGGSPHQALMQRVRSYIDANLASTDLGPSQIAAAHFISTRHLHGIFQEQGTTVSTWIRTRRLERCRRDLINPVFADHQVAAIAARWGFVDAAHFSRVFKAAYGMAPRELRSQSLG</sequence>
<dbReference type="InterPro" id="IPR020449">
    <property type="entry name" value="Tscrpt_reg_AraC-type_HTH"/>
</dbReference>
<dbReference type="Proteomes" id="UP000537260">
    <property type="component" value="Unassembled WGS sequence"/>
</dbReference>
<evidence type="ECO:0000256" key="2">
    <source>
        <dbReference type="ARBA" id="ARBA00023125"/>
    </source>
</evidence>
<proteinExistence type="predicted"/>
<evidence type="ECO:0000256" key="3">
    <source>
        <dbReference type="ARBA" id="ARBA00023163"/>
    </source>
</evidence>
<keyword evidence="6" id="KW-1185">Reference proteome</keyword>
<dbReference type="Pfam" id="PF14525">
    <property type="entry name" value="AraC_binding_2"/>
    <property type="match status" value="1"/>
</dbReference>
<dbReference type="AlphaFoldDB" id="A0A7Z0EF42"/>